<gene>
    <name evidence="1" type="ORF">GGD90_002646</name>
</gene>
<dbReference type="Proteomes" id="UP000587070">
    <property type="component" value="Unassembled WGS sequence"/>
</dbReference>
<dbReference type="AlphaFoldDB" id="A0A840G1U5"/>
<keyword evidence="2" id="KW-1185">Reference proteome</keyword>
<evidence type="ECO:0000313" key="1">
    <source>
        <dbReference type="EMBL" id="MBB4248254.1"/>
    </source>
</evidence>
<dbReference type="EMBL" id="JACIGE010000010">
    <property type="protein sequence ID" value="MBB4248254.1"/>
    <property type="molecule type" value="Genomic_DNA"/>
</dbReference>
<protein>
    <submittedName>
        <fullName evidence="1">Uncharacterized protein</fullName>
    </submittedName>
</protein>
<accession>A0A840G1U5</accession>
<organism evidence="1 2">
    <name type="scientific">Rhodocyclus tenuis</name>
    <name type="common">Rhodospirillum tenue</name>
    <dbReference type="NCBI Taxonomy" id="1066"/>
    <lineage>
        <taxon>Bacteria</taxon>
        <taxon>Pseudomonadati</taxon>
        <taxon>Pseudomonadota</taxon>
        <taxon>Betaproteobacteria</taxon>
        <taxon>Rhodocyclales</taxon>
        <taxon>Rhodocyclaceae</taxon>
        <taxon>Rhodocyclus</taxon>
    </lineage>
</organism>
<sequence length="320" mass="37687">MTRYLDTVPHPWSRDFIDTAIFASFSDARESIEETSGGKLWRAVRDLEDTIWIFHASTTELLDEICLFGDRSKNLTFWHQANENEAESHTRAVKKKLFHCTSSLMALVDHARNFQGAAPVREYSDRLKAAFSSPGLHDFLQRLRNYNTHWRIAQANWGIHHDFNSHSRVARFTVTKPELLAWDGWTAKAREFIESASDTIDIYNLFFEYRKYVQSFYAWHKGAVLEEYAQVLQPYFEYKRLYEGIQKKCSWNLIISHAPKTSNPFQYLDQYLSKYQIERLLAYEHRSDEQVDALIRMLGMEEFCDEVLRAKILALFRPTT</sequence>
<proteinExistence type="predicted"/>
<dbReference type="OrthoDB" id="9178912at2"/>
<dbReference type="RefSeq" id="WP_153117487.1">
    <property type="nucleotide sequence ID" value="NZ_JACIGE010000010.1"/>
</dbReference>
<reference evidence="1 2" key="1">
    <citation type="submission" date="2020-08" db="EMBL/GenBank/DDBJ databases">
        <title>Genome sequencing of Purple Non-Sulfur Bacteria from various extreme environments.</title>
        <authorList>
            <person name="Mayer M."/>
        </authorList>
    </citation>
    <scope>NUCLEOTIDE SEQUENCE [LARGE SCALE GENOMIC DNA]</scope>
    <source>
        <strain evidence="1 2">2761</strain>
    </source>
</reference>
<evidence type="ECO:0000313" key="2">
    <source>
        <dbReference type="Proteomes" id="UP000587070"/>
    </source>
</evidence>
<name>A0A840G1U5_RHOTE</name>
<comment type="caution">
    <text evidence="1">The sequence shown here is derived from an EMBL/GenBank/DDBJ whole genome shotgun (WGS) entry which is preliminary data.</text>
</comment>